<feature type="compositionally biased region" description="Polar residues" evidence="2">
    <location>
        <begin position="97"/>
        <end position="113"/>
    </location>
</feature>
<dbReference type="Pfam" id="PF15460">
    <property type="entry name" value="SAS4"/>
    <property type="match status" value="1"/>
</dbReference>
<reference evidence="4" key="2">
    <citation type="submission" date="2023-01" db="EMBL/GenBank/DDBJ databases">
        <authorList>
            <person name="Petersen C."/>
        </authorList>
    </citation>
    <scope>NUCLEOTIDE SEQUENCE</scope>
    <source>
        <strain evidence="4">IBT 17514</strain>
    </source>
</reference>
<feature type="domain" description="Something about silencing protein 4" evidence="3">
    <location>
        <begin position="338"/>
        <end position="432"/>
    </location>
</feature>
<feature type="coiled-coil region" evidence="1">
    <location>
        <begin position="352"/>
        <end position="384"/>
    </location>
</feature>
<evidence type="ECO:0000256" key="1">
    <source>
        <dbReference type="SAM" id="Coils"/>
    </source>
</evidence>
<dbReference type="PANTHER" id="PTHR38422:SF1">
    <property type="entry name" value="SOMETHING ABOUT SILENCING PROTEIN 4"/>
    <property type="match status" value="1"/>
</dbReference>
<feature type="compositionally biased region" description="Low complexity" evidence="2">
    <location>
        <begin position="87"/>
        <end position="96"/>
    </location>
</feature>
<dbReference type="InterPro" id="IPR038988">
    <property type="entry name" value="Sas4"/>
</dbReference>
<reference evidence="4" key="1">
    <citation type="journal article" date="2023" name="IMA Fungus">
        <title>Comparative genomic study of the Penicillium genus elucidates a diverse pangenome and 15 lateral gene transfer events.</title>
        <authorList>
            <person name="Petersen C."/>
            <person name="Sorensen T."/>
            <person name="Nielsen M.R."/>
            <person name="Sondergaard T.E."/>
            <person name="Sorensen J.L."/>
            <person name="Fitzpatrick D.A."/>
            <person name="Frisvad J.C."/>
            <person name="Nielsen K.L."/>
        </authorList>
    </citation>
    <scope>NUCLEOTIDE SEQUENCE</scope>
    <source>
        <strain evidence="4">IBT 17514</strain>
    </source>
</reference>
<dbReference type="GO" id="GO:0033255">
    <property type="term" value="C:SAS acetyltransferase complex"/>
    <property type="evidence" value="ECO:0007669"/>
    <property type="project" value="InterPro"/>
</dbReference>
<sequence length="635" mass="71183">MAILSRPSLRGPVRRNPDSRSESHGRPPMKKQRTLEDYGVRRRRSSPDCLDTTATQDMNAVDKARSIPPLKPAHPRSATKRARRHSSSSVDSIASATQLKTPNHTHINGNGSARNVRVPDRNTPSALQRLLDDRDSPDPLDTISPAPTTPISRPRSLASTNASETENKPSNSTATTNPNQKDDSDPTTELSDVVKEEESGEGPKAEQPTLTSPAAATRSQQKRKSELVELEQLAPAPAPAPTGTERRSLRSADTGSRCKSELAQYFYNYEQIISLQNPKPDAVETLAANTSITIVDDLSETLPFPKPDPNPFGNPLEKLYDCEPISLPRVNRHSSENDPLSEELYFKSHRRFERQEKQLRNIERDRAQHEKQQLDRLLEELRGQDWLRVMGLTGVHENEKKLYEPKRDILIQELVALLNKFQAWKDEEKRRKIAKEKTAPVGDAEADSRRSRKRSRPAEDATEESSLSPELATPSTPDPSDVDALAARQLHQEARSASDSAAKSRRKSISGPRKSKPKADEDEQTKTTDKKGSQKRQKTQEPEPSPIPPDPVPFLLPPIDDKPFTSFFSDPSERETALSAINGNREERTDPILAFGQPLGEVEEREFQPPDEFITEEAIQSSRRQRRLLKRRSHG</sequence>
<evidence type="ECO:0000313" key="4">
    <source>
        <dbReference type="EMBL" id="KAJ5719859.1"/>
    </source>
</evidence>
<keyword evidence="1" id="KW-0175">Coiled coil</keyword>
<feature type="compositionally biased region" description="Polar residues" evidence="2">
    <location>
        <begin position="208"/>
        <end position="219"/>
    </location>
</feature>
<feature type="region of interest" description="Disordered" evidence="2">
    <location>
        <begin position="1"/>
        <end position="255"/>
    </location>
</feature>
<name>A0AAD6MV09_9EURO</name>
<feature type="compositionally biased region" description="Basic residues" evidence="2">
    <location>
        <begin position="503"/>
        <end position="516"/>
    </location>
</feature>
<feature type="compositionally biased region" description="Basic and acidic residues" evidence="2">
    <location>
        <begin position="428"/>
        <end position="438"/>
    </location>
</feature>
<protein>
    <recommendedName>
        <fullName evidence="3">Something about silencing protein 4 domain-containing protein</fullName>
    </recommendedName>
</protein>
<accession>A0AAD6MV09</accession>
<gene>
    <name evidence="4" type="ORF">N7493_006737</name>
</gene>
<feature type="region of interest" description="Disordered" evidence="2">
    <location>
        <begin position="601"/>
        <end position="635"/>
    </location>
</feature>
<dbReference type="EMBL" id="JAQJAN010000009">
    <property type="protein sequence ID" value="KAJ5719859.1"/>
    <property type="molecule type" value="Genomic_DNA"/>
</dbReference>
<comment type="caution">
    <text evidence="4">The sequence shown here is derived from an EMBL/GenBank/DDBJ whole genome shotgun (WGS) entry which is preliminary data.</text>
</comment>
<feature type="region of interest" description="Disordered" evidence="2">
    <location>
        <begin position="428"/>
        <end position="573"/>
    </location>
</feature>
<feature type="compositionally biased region" description="Basic residues" evidence="2">
    <location>
        <begin position="73"/>
        <end position="86"/>
    </location>
</feature>
<feature type="compositionally biased region" description="Basic residues" evidence="2">
    <location>
        <begin position="623"/>
        <end position="635"/>
    </location>
</feature>
<keyword evidence="5" id="KW-1185">Reference proteome</keyword>
<evidence type="ECO:0000259" key="3">
    <source>
        <dbReference type="Pfam" id="PF15460"/>
    </source>
</evidence>
<proteinExistence type="predicted"/>
<feature type="compositionally biased region" description="Basic and acidic residues" evidence="2">
    <location>
        <begin position="244"/>
        <end position="255"/>
    </location>
</feature>
<feature type="compositionally biased region" description="Basic and acidic residues" evidence="2">
    <location>
        <begin position="192"/>
        <end position="204"/>
    </location>
</feature>
<evidence type="ECO:0000313" key="5">
    <source>
        <dbReference type="Proteomes" id="UP001215712"/>
    </source>
</evidence>
<dbReference type="InterPro" id="IPR029184">
    <property type="entry name" value="Sas4_dom"/>
</dbReference>
<feature type="compositionally biased region" description="Pro residues" evidence="2">
    <location>
        <begin position="543"/>
        <end position="556"/>
    </location>
</feature>
<evidence type="ECO:0000256" key="2">
    <source>
        <dbReference type="SAM" id="MobiDB-lite"/>
    </source>
</evidence>
<dbReference type="PANTHER" id="PTHR38422">
    <property type="entry name" value="SOMETHING ABOUT SILENCING PROTEIN 4"/>
    <property type="match status" value="1"/>
</dbReference>
<feature type="compositionally biased region" description="Polar residues" evidence="2">
    <location>
        <begin position="145"/>
        <end position="179"/>
    </location>
</feature>
<organism evidence="4 5">
    <name type="scientific">Penicillium malachiteum</name>
    <dbReference type="NCBI Taxonomy" id="1324776"/>
    <lineage>
        <taxon>Eukaryota</taxon>
        <taxon>Fungi</taxon>
        <taxon>Dikarya</taxon>
        <taxon>Ascomycota</taxon>
        <taxon>Pezizomycotina</taxon>
        <taxon>Eurotiomycetes</taxon>
        <taxon>Eurotiomycetidae</taxon>
        <taxon>Eurotiales</taxon>
        <taxon>Aspergillaceae</taxon>
        <taxon>Penicillium</taxon>
    </lineage>
</organism>
<dbReference type="AlphaFoldDB" id="A0AAD6MV09"/>
<feature type="compositionally biased region" description="Basic and acidic residues" evidence="2">
    <location>
        <begin position="15"/>
        <end position="25"/>
    </location>
</feature>
<dbReference type="GO" id="GO:0004402">
    <property type="term" value="F:histone acetyltransferase activity"/>
    <property type="evidence" value="ECO:0007669"/>
    <property type="project" value="TreeGrafter"/>
</dbReference>
<dbReference type="Proteomes" id="UP001215712">
    <property type="component" value="Unassembled WGS sequence"/>
</dbReference>